<reference evidence="1" key="1">
    <citation type="submission" date="2019-12" db="EMBL/GenBank/DDBJ databases">
        <title>Genome sequencing and annotation of Brassica cretica.</title>
        <authorList>
            <person name="Studholme D.J."/>
            <person name="Sarris P."/>
        </authorList>
    </citation>
    <scope>NUCLEOTIDE SEQUENCE</scope>
    <source>
        <strain evidence="1">PFS-109/04</strain>
        <tissue evidence="1">Leaf</tissue>
    </source>
</reference>
<dbReference type="AlphaFoldDB" id="A0A8S9SV03"/>
<comment type="caution">
    <text evidence="1">The sequence shown here is derived from an EMBL/GenBank/DDBJ whole genome shotgun (WGS) entry which is preliminary data.</text>
</comment>
<dbReference type="EMBL" id="QGKX02000004">
    <property type="protein sequence ID" value="KAF3604175.1"/>
    <property type="molecule type" value="Genomic_DNA"/>
</dbReference>
<dbReference type="Proteomes" id="UP000712600">
    <property type="component" value="Unassembled WGS sequence"/>
</dbReference>
<evidence type="ECO:0000313" key="2">
    <source>
        <dbReference type="Proteomes" id="UP000712600"/>
    </source>
</evidence>
<sequence length="72" mass="7801">MFLVSVSGPLVVGGVFRWLWLRTRWIPVASALFGLVVTSKSEKMTDDGVPGVTPVWFGGFRCTVDLVSGVES</sequence>
<name>A0A8S9SV03_BRACR</name>
<evidence type="ECO:0000313" key="1">
    <source>
        <dbReference type="EMBL" id="KAF3604175.1"/>
    </source>
</evidence>
<proteinExistence type="predicted"/>
<gene>
    <name evidence="1" type="ORF">F2Q69_00035234</name>
</gene>
<protein>
    <submittedName>
        <fullName evidence="1">Uncharacterized protein</fullName>
    </submittedName>
</protein>
<organism evidence="1 2">
    <name type="scientific">Brassica cretica</name>
    <name type="common">Mustard</name>
    <dbReference type="NCBI Taxonomy" id="69181"/>
    <lineage>
        <taxon>Eukaryota</taxon>
        <taxon>Viridiplantae</taxon>
        <taxon>Streptophyta</taxon>
        <taxon>Embryophyta</taxon>
        <taxon>Tracheophyta</taxon>
        <taxon>Spermatophyta</taxon>
        <taxon>Magnoliopsida</taxon>
        <taxon>eudicotyledons</taxon>
        <taxon>Gunneridae</taxon>
        <taxon>Pentapetalae</taxon>
        <taxon>rosids</taxon>
        <taxon>malvids</taxon>
        <taxon>Brassicales</taxon>
        <taxon>Brassicaceae</taxon>
        <taxon>Brassiceae</taxon>
        <taxon>Brassica</taxon>
    </lineage>
</organism>
<accession>A0A8S9SV03</accession>